<gene>
    <name evidence="1" type="ORF">BTN49_1344</name>
</gene>
<keyword evidence="2" id="KW-1185">Reference proteome</keyword>
<accession>A0A2A5T4D7</accession>
<dbReference type="EMBL" id="NBYY01000012">
    <property type="protein sequence ID" value="PCS23016.1"/>
    <property type="molecule type" value="Genomic_DNA"/>
</dbReference>
<name>A0A2A5T4D7_9GAMM</name>
<proteinExistence type="predicted"/>
<evidence type="ECO:0000313" key="2">
    <source>
        <dbReference type="Proteomes" id="UP000219020"/>
    </source>
</evidence>
<comment type="caution">
    <text evidence="1">The sequence shown here is derived from an EMBL/GenBank/DDBJ whole genome shotgun (WGS) entry which is preliminary data.</text>
</comment>
<sequence length="118" mass="13753">MFYLHCLNHYDERYSKSVLMDPMTHRVCYHVLKNKGIIPSIPPRSNAGYWEKGYPRNEAVKALKDDKLTEWKSFAINSYSALKLLIRNDNAQVSEALAKVKAMNKVIRLDMPIRQQIN</sequence>
<reference evidence="2" key="1">
    <citation type="submission" date="2017-04" db="EMBL/GenBank/DDBJ databases">
        <title>Genome evolution of the luminous symbionts of deep sea anglerfish.</title>
        <authorList>
            <person name="Hendry T.A."/>
        </authorList>
    </citation>
    <scope>NUCLEOTIDE SEQUENCE [LARGE SCALE GENOMIC DNA]</scope>
</reference>
<dbReference type="AlphaFoldDB" id="A0A2A5T4D7"/>
<dbReference type="Proteomes" id="UP000219020">
    <property type="component" value="Unassembled WGS sequence"/>
</dbReference>
<protein>
    <submittedName>
        <fullName evidence="1">Mobile element protein</fullName>
    </submittedName>
</protein>
<organism evidence="1 2">
    <name type="scientific">Candidatus Enterovibrio escicola</name>
    <dbReference type="NCBI Taxonomy" id="1927127"/>
    <lineage>
        <taxon>Bacteria</taxon>
        <taxon>Pseudomonadati</taxon>
        <taxon>Pseudomonadota</taxon>
        <taxon>Gammaproteobacteria</taxon>
        <taxon>Vibrionales</taxon>
        <taxon>Vibrionaceae</taxon>
        <taxon>Enterovibrio</taxon>
    </lineage>
</organism>
<evidence type="ECO:0000313" key="1">
    <source>
        <dbReference type="EMBL" id="PCS23016.1"/>
    </source>
</evidence>